<accession>A0AAD5YEN4</accession>
<sequence>MFSSPLLRVAASPRKLHDFGDIDSSYPKRFQGVLFETDLGSSPLHSRLQRSCALDASVQPWTPFVLPQGDLPVQQCPGIPQAFPLSLELQYVARTHVHKSNRHMLSYWSPTSTSLMTGVPTSCG</sequence>
<proteinExistence type="predicted"/>
<reference evidence="1" key="1">
    <citation type="submission" date="2022-07" db="EMBL/GenBank/DDBJ databases">
        <title>Genome Sequence of Physisporinus lineatus.</title>
        <authorList>
            <person name="Buettner E."/>
        </authorList>
    </citation>
    <scope>NUCLEOTIDE SEQUENCE</scope>
    <source>
        <strain evidence="1">VT162</strain>
    </source>
</reference>
<organism evidence="1 2">
    <name type="scientific">Meripilus lineatus</name>
    <dbReference type="NCBI Taxonomy" id="2056292"/>
    <lineage>
        <taxon>Eukaryota</taxon>
        <taxon>Fungi</taxon>
        <taxon>Dikarya</taxon>
        <taxon>Basidiomycota</taxon>
        <taxon>Agaricomycotina</taxon>
        <taxon>Agaricomycetes</taxon>
        <taxon>Polyporales</taxon>
        <taxon>Meripilaceae</taxon>
        <taxon>Meripilus</taxon>
    </lineage>
</organism>
<comment type="caution">
    <text evidence="1">The sequence shown here is derived from an EMBL/GenBank/DDBJ whole genome shotgun (WGS) entry which is preliminary data.</text>
</comment>
<gene>
    <name evidence="1" type="ORF">NLI96_g7705</name>
</gene>
<evidence type="ECO:0000313" key="1">
    <source>
        <dbReference type="EMBL" id="KAJ3481367.1"/>
    </source>
</evidence>
<dbReference type="AlphaFoldDB" id="A0AAD5YEN4"/>
<dbReference type="Proteomes" id="UP001212997">
    <property type="component" value="Unassembled WGS sequence"/>
</dbReference>
<protein>
    <submittedName>
        <fullName evidence="1">Uncharacterized protein</fullName>
    </submittedName>
</protein>
<dbReference type="EMBL" id="JANAWD010000325">
    <property type="protein sequence ID" value="KAJ3481367.1"/>
    <property type="molecule type" value="Genomic_DNA"/>
</dbReference>
<keyword evidence="2" id="KW-1185">Reference proteome</keyword>
<evidence type="ECO:0000313" key="2">
    <source>
        <dbReference type="Proteomes" id="UP001212997"/>
    </source>
</evidence>
<name>A0AAD5YEN4_9APHY</name>